<keyword evidence="1 2" id="KW-0129">CBS domain</keyword>
<evidence type="ECO:0000313" key="10">
    <source>
        <dbReference type="Proteomes" id="UP000029084"/>
    </source>
</evidence>
<evidence type="ECO:0000313" key="5">
    <source>
        <dbReference type="EMBL" id="AKV74478.1"/>
    </source>
</evidence>
<sequence length="238" mass="26321">MKISDVMTRNLVRVDPRSSVKEALTLMLERNIRRLIVGDAQGIVTMRDLVYGWDNGNKQVEEVMNRDLLMISPEADAKQASKIMTKKGVGSLLVARDEEVVGIVTERDLLRVLIVSEGVNVGDVMKVDPLISAPETTVLEIIKAMKDNWERHAIVVEDNLPSGIVSIRDVGRAILEGKVNSPVSGIMKRPVFRTTPDSSLEIARKIMVQENVGFLPVVDSRTLLGSVEEREILAVISI</sequence>
<dbReference type="SUPFAM" id="SSF54631">
    <property type="entry name" value="CBS-domain pair"/>
    <property type="match status" value="2"/>
</dbReference>
<dbReference type="GO" id="GO:0016301">
    <property type="term" value="F:kinase activity"/>
    <property type="evidence" value="ECO:0007669"/>
    <property type="project" value="UniProtKB-KW"/>
</dbReference>
<name>A0A088E8K3_9CREN</name>
<evidence type="ECO:0000313" key="9">
    <source>
        <dbReference type="EMBL" id="AKV83453.1"/>
    </source>
</evidence>
<evidence type="ECO:0000313" key="8">
    <source>
        <dbReference type="EMBL" id="AKV81213.1"/>
    </source>
</evidence>
<dbReference type="Gene3D" id="3.10.580.10">
    <property type="entry name" value="CBS-domain"/>
    <property type="match status" value="2"/>
</dbReference>
<dbReference type="OMA" id="WERHAIV"/>
<reference evidence="12 13" key="2">
    <citation type="journal article" date="2015" name="Genome Announc.">
        <title>Complete Genome Sequences of Evolved Arsenate-Resistant Metallosphaera sedula Strains.</title>
        <authorList>
            <person name="Ai C."/>
            <person name="McCarthy S."/>
            <person name="Schackwitz W."/>
            <person name="Martin J."/>
            <person name="Lipzen A."/>
            <person name="Blum P."/>
        </authorList>
    </citation>
    <scope>NUCLEOTIDE SEQUENCE [LARGE SCALE GENOMIC DNA]</scope>
    <source>
        <strain evidence="7 13">ARS120-1</strain>
        <strain evidence="8 12">ARS120-2</strain>
        <strain evidence="5 15">ARS50-1</strain>
        <strain evidence="6 14">ARS50-2</strain>
    </source>
</reference>
<evidence type="ECO:0000256" key="1">
    <source>
        <dbReference type="ARBA" id="ARBA00023122"/>
    </source>
</evidence>
<gene>
    <name evidence="4" type="ORF">HA72_1479</name>
    <name evidence="5" type="ORF">MsedA_1499</name>
    <name evidence="6" type="ORF">MsedB_1501</name>
    <name evidence="7" type="ORF">MsedC_1499</name>
    <name evidence="8" type="ORF">MsedD_1500</name>
    <name evidence="9" type="ORF">MsedE_1505</name>
</gene>
<dbReference type="EMBL" id="CP012172">
    <property type="protein sequence ID" value="AKV74478.1"/>
    <property type="molecule type" value="Genomic_DNA"/>
</dbReference>
<evidence type="ECO:0000313" key="15">
    <source>
        <dbReference type="Proteomes" id="UP000068832"/>
    </source>
</evidence>
<keyword evidence="5" id="KW-0418">Kinase</keyword>
<accession>A0A088E8K3</accession>
<dbReference type="PANTHER" id="PTHR43080:SF2">
    <property type="entry name" value="CBS DOMAIN-CONTAINING PROTEIN"/>
    <property type="match status" value="1"/>
</dbReference>
<evidence type="ECO:0000313" key="13">
    <source>
        <dbReference type="Proteomes" id="UP000062398"/>
    </source>
</evidence>
<dbReference type="PROSITE" id="PS51371">
    <property type="entry name" value="CBS"/>
    <property type="match status" value="4"/>
</dbReference>
<evidence type="ECO:0000313" key="11">
    <source>
        <dbReference type="Proteomes" id="UP000056255"/>
    </source>
</evidence>
<dbReference type="Proteomes" id="UP000056255">
    <property type="component" value="Chromosome"/>
</dbReference>
<dbReference type="EMBL" id="CP012175">
    <property type="protein sequence ID" value="AKV81213.1"/>
    <property type="molecule type" value="Genomic_DNA"/>
</dbReference>
<evidence type="ECO:0000313" key="12">
    <source>
        <dbReference type="Proteomes" id="UP000061362"/>
    </source>
</evidence>
<dbReference type="EMBL" id="CP012176">
    <property type="protein sequence ID" value="AKV83453.1"/>
    <property type="molecule type" value="Genomic_DNA"/>
</dbReference>
<feature type="domain" description="CBS" evidence="3">
    <location>
        <begin position="125"/>
        <end position="183"/>
    </location>
</feature>
<dbReference type="PANTHER" id="PTHR43080">
    <property type="entry name" value="CBS DOMAIN-CONTAINING PROTEIN CBSX3, MITOCHONDRIAL"/>
    <property type="match status" value="1"/>
</dbReference>
<dbReference type="Proteomes" id="UP000062475">
    <property type="component" value="Chromosome"/>
</dbReference>
<reference evidence="4 10" key="1">
    <citation type="journal article" date="2014" name="J. Bacteriol.">
        <title>Role of an Archaeal PitA Transporter in the Copper and Arsenic Resistance of Metallosphaera sedula, an Extreme Thermoacidophile.</title>
        <authorList>
            <person name="McCarthy S."/>
            <person name="Ai C."/>
            <person name="Wheaton G."/>
            <person name="Tevatia R."/>
            <person name="Eckrich V."/>
            <person name="Kelly R."/>
            <person name="Blum P."/>
        </authorList>
    </citation>
    <scope>NUCLEOTIDE SEQUENCE [LARGE SCALE GENOMIC DNA]</scope>
    <source>
        <strain evidence="4 10">CuR1</strain>
    </source>
</reference>
<feature type="domain" description="CBS" evidence="3">
    <location>
        <begin position="187"/>
        <end position="238"/>
    </location>
</feature>
<evidence type="ECO:0000256" key="2">
    <source>
        <dbReference type="PROSITE-ProRule" id="PRU00703"/>
    </source>
</evidence>
<dbReference type="Pfam" id="PF00571">
    <property type="entry name" value="CBS"/>
    <property type="match status" value="4"/>
</dbReference>
<dbReference type="Proteomes" id="UP000029084">
    <property type="component" value="Chromosome"/>
</dbReference>
<dbReference type="PATRIC" id="fig|43687.5.peg.1607"/>
<evidence type="ECO:0000313" key="6">
    <source>
        <dbReference type="EMBL" id="AKV76717.1"/>
    </source>
</evidence>
<reference evidence="9 11" key="3">
    <citation type="submission" date="2015-07" db="EMBL/GenBank/DDBJ databases">
        <title>Physiological, transcriptional responses and genome re-sequencing of acid resistant extremely thermoacidophilic Metallosphaera sedula SARC-M1.</title>
        <authorList>
            <person name="Ai C."/>
            <person name="McCarthy S."/>
            <person name="Eckrich V."/>
            <person name="Rudrappa D."/>
            <person name="Qiu G."/>
            <person name="Blum P."/>
        </authorList>
    </citation>
    <scope>NUCLEOTIDE SEQUENCE [LARGE SCALE GENOMIC DNA]</scope>
    <source>
        <strain evidence="9 11">SARC-M1</strain>
    </source>
</reference>
<keyword evidence="5" id="KW-0808">Transferase</keyword>
<dbReference type="Proteomes" id="UP000061362">
    <property type="component" value="Chromosome"/>
</dbReference>
<dbReference type="Proteomes" id="UP000062398">
    <property type="component" value="Chromosome"/>
</dbReference>
<dbReference type="InterPro" id="IPR000644">
    <property type="entry name" value="CBS_dom"/>
</dbReference>
<protein>
    <submittedName>
        <fullName evidence="5">Histidine kinase</fullName>
    </submittedName>
    <submittedName>
        <fullName evidence="4">Putative signal-transduction protein with CBS domains</fullName>
    </submittedName>
</protein>
<proteinExistence type="predicted"/>
<dbReference type="AlphaFoldDB" id="A0A088E8K3"/>
<dbReference type="InterPro" id="IPR046342">
    <property type="entry name" value="CBS_dom_sf"/>
</dbReference>
<evidence type="ECO:0000313" key="14">
    <source>
        <dbReference type="Proteomes" id="UP000062475"/>
    </source>
</evidence>
<evidence type="ECO:0000259" key="3">
    <source>
        <dbReference type="PROSITE" id="PS51371"/>
    </source>
</evidence>
<dbReference type="RefSeq" id="WP_012021423.1">
    <property type="nucleotide sequence ID" value="NZ_AP019770.1"/>
</dbReference>
<feature type="domain" description="CBS" evidence="3">
    <location>
        <begin position="64"/>
        <end position="124"/>
    </location>
</feature>
<dbReference type="OrthoDB" id="43333at2157"/>
<feature type="domain" description="CBS" evidence="3">
    <location>
        <begin position="7"/>
        <end position="59"/>
    </location>
</feature>
<evidence type="ECO:0000313" key="7">
    <source>
        <dbReference type="EMBL" id="AKV78968.1"/>
    </source>
</evidence>
<dbReference type="EMBL" id="CP012174">
    <property type="protein sequence ID" value="AKV78968.1"/>
    <property type="molecule type" value="Genomic_DNA"/>
</dbReference>
<dbReference type="EMBL" id="CP012173">
    <property type="protein sequence ID" value="AKV76717.1"/>
    <property type="molecule type" value="Genomic_DNA"/>
</dbReference>
<dbReference type="GeneID" id="91755982"/>
<organism evidence="4 10">
    <name type="scientific">Metallosphaera sedula</name>
    <dbReference type="NCBI Taxonomy" id="43687"/>
    <lineage>
        <taxon>Archaea</taxon>
        <taxon>Thermoproteota</taxon>
        <taxon>Thermoprotei</taxon>
        <taxon>Sulfolobales</taxon>
        <taxon>Sulfolobaceae</taxon>
        <taxon>Metallosphaera</taxon>
    </lineage>
</organism>
<dbReference type="EMBL" id="CP008822">
    <property type="protein sequence ID" value="AIM27620.1"/>
    <property type="molecule type" value="Genomic_DNA"/>
</dbReference>
<dbReference type="InterPro" id="IPR051257">
    <property type="entry name" value="Diverse_CBS-Domain"/>
</dbReference>
<dbReference type="Proteomes" id="UP000068832">
    <property type="component" value="Chromosome"/>
</dbReference>
<evidence type="ECO:0000313" key="4">
    <source>
        <dbReference type="EMBL" id="AIM27620.1"/>
    </source>
</evidence>
<dbReference type="SMART" id="SM00116">
    <property type="entry name" value="CBS"/>
    <property type="match status" value="4"/>
</dbReference>